<keyword evidence="6" id="KW-0238">DNA-binding</keyword>
<dbReference type="InterPro" id="IPR052027">
    <property type="entry name" value="PspC"/>
</dbReference>
<evidence type="ECO:0000256" key="2">
    <source>
        <dbReference type="ARBA" id="ARBA00022475"/>
    </source>
</evidence>
<proteinExistence type="predicted"/>
<keyword evidence="2" id="KW-1003">Cell membrane</keyword>
<keyword evidence="7" id="KW-1185">Reference proteome</keyword>
<dbReference type="InterPro" id="IPR043726">
    <property type="entry name" value="LiaI-LiaF-like_TM1"/>
</dbReference>
<dbReference type="InterPro" id="IPR007168">
    <property type="entry name" value="Phageshock_PspC_N"/>
</dbReference>
<dbReference type="OrthoDB" id="5772680at2"/>
<dbReference type="PANTHER" id="PTHR33885">
    <property type="entry name" value="PHAGE SHOCK PROTEIN C"/>
    <property type="match status" value="1"/>
</dbReference>
<dbReference type="Pfam" id="PF04024">
    <property type="entry name" value="PspC"/>
    <property type="match status" value="1"/>
</dbReference>
<dbReference type="RefSeq" id="WP_096349675.1">
    <property type="nucleotide sequence ID" value="NZ_AP017313.1"/>
</dbReference>
<keyword evidence="5" id="KW-0472">Membrane</keyword>
<dbReference type="GO" id="GO:0005886">
    <property type="term" value="C:plasma membrane"/>
    <property type="evidence" value="ECO:0007669"/>
    <property type="project" value="UniProtKB-SubCell"/>
</dbReference>
<evidence type="ECO:0000256" key="4">
    <source>
        <dbReference type="ARBA" id="ARBA00022989"/>
    </source>
</evidence>
<evidence type="ECO:0000256" key="1">
    <source>
        <dbReference type="ARBA" id="ARBA00004162"/>
    </source>
</evidence>
<dbReference type="Pfam" id="PF18917">
    <property type="entry name" value="LiaI-LiaF-like_TM1"/>
    <property type="match status" value="1"/>
</dbReference>
<organism evidence="6 7">
    <name type="scientific">Mucilaginibacter gotjawali</name>
    <dbReference type="NCBI Taxonomy" id="1550579"/>
    <lineage>
        <taxon>Bacteria</taxon>
        <taxon>Pseudomonadati</taxon>
        <taxon>Bacteroidota</taxon>
        <taxon>Sphingobacteriia</taxon>
        <taxon>Sphingobacteriales</taxon>
        <taxon>Sphingobacteriaceae</taxon>
        <taxon>Mucilaginibacter</taxon>
    </lineage>
</organism>
<gene>
    <name evidence="6" type="ORF">MgSA37_00493</name>
</gene>
<dbReference type="KEGG" id="mgot:MgSA37_00493"/>
<keyword evidence="4" id="KW-1133">Transmembrane helix</keyword>
<dbReference type="EMBL" id="AP017313">
    <property type="protein sequence ID" value="BAU52338.1"/>
    <property type="molecule type" value="Genomic_DNA"/>
</dbReference>
<comment type="subcellular location">
    <subcellularLocation>
        <location evidence="1">Cell membrane</location>
        <topology evidence="1">Single-pass membrane protein</topology>
    </subcellularLocation>
</comment>
<name>A0A125T236_9SPHI</name>
<evidence type="ECO:0000256" key="3">
    <source>
        <dbReference type="ARBA" id="ARBA00022692"/>
    </source>
</evidence>
<evidence type="ECO:0000256" key="5">
    <source>
        <dbReference type="ARBA" id="ARBA00023136"/>
    </source>
</evidence>
<reference evidence="6 7" key="1">
    <citation type="submission" date="2015-12" db="EMBL/GenBank/DDBJ databases">
        <title>Genome sequence of Mucilaginibacter gotjawali.</title>
        <authorList>
            <person name="Lee J.S."/>
            <person name="Lee K.C."/>
            <person name="Kim K.K."/>
            <person name="Lee B.W."/>
        </authorList>
    </citation>
    <scope>NUCLEOTIDE SEQUENCE [LARGE SCALE GENOMIC DNA]</scope>
    <source>
        <strain evidence="6 7">SA3-7</strain>
    </source>
</reference>
<accession>A0A125T236</accession>
<evidence type="ECO:0000313" key="7">
    <source>
        <dbReference type="Proteomes" id="UP000218263"/>
    </source>
</evidence>
<dbReference type="Proteomes" id="UP000218263">
    <property type="component" value="Chromosome"/>
</dbReference>
<evidence type="ECO:0000313" key="6">
    <source>
        <dbReference type="EMBL" id="BAU52338.1"/>
    </source>
</evidence>
<dbReference type="AlphaFoldDB" id="A0A125T236"/>
<sequence>MNKKLYRDEYHKVIGGVCAGLAEYFEMDPTIVRLIFAFAFFAGGVGFIPYIVLWIVLPKKGYPYNGFGSQGVDYTVPPQQPGSTFTPPYEQSNPFAGSQYKTDPVTNMPPKQRSNAGIIVGVVLIMIGAGILIDNYDLIPDFDFERLWPVVFVVIGLALIASGQTRQVWGNTAEEQPAKKDPDNTNDIPPATENTAAAE</sequence>
<keyword evidence="3" id="KW-0812">Transmembrane</keyword>
<protein>
    <submittedName>
        <fullName evidence="6">DNA-binding transcriptional activator PspC</fullName>
    </submittedName>
</protein>
<dbReference type="GO" id="GO:0003677">
    <property type="term" value="F:DNA binding"/>
    <property type="evidence" value="ECO:0007669"/>
    <property type="project" value="UniProtKB-KW"/>
</dbReference>
<dbReference type="PANTHER" id="PTHR33885:SF3">
    <property type="entry name" value="PHAGE SHOCK PROTEIN C"/>
    <property type="match status" value="1"/>
</dbReference>